<organism evidence="7 8">
    <name type="scientific">Microvenator marinus</name>
    <dbReference type="NCBI Taxonomy" id="2600177"/>
    <lineage>
        <taxon>Bacteria</taxon>
        <taxon>Deltaproteobacteria</taxon>
        <taxon>Bradymonadales</taxon>
        <taxon>Microvenatoraceae</taxon>
        <taxon>Microvenator</taxon>
    </lineage>
</organism>
<dbReference type="FunFam" id="3.40.50.150:FF:000009">
    <property type="entry name" value="23S rRNA (Uracil(1939)-C(5))-methyltransferase RlmD"/>
    <property type="match status" value="1"/>
</dbReference>
<dbReference type="GO" id="GO:0006396">
    <property type="term" value="P:RNA processing"/>
    <property type="evidence" value="ECO:0007669"/>
    <property type="project" value="InterPro"/>
</dbReference>
<comment type="similarity">
    <text evidence="4">Belongs to the class I-like SAM-binding methyltransferase superfamily. RNA M5U methyltransferase family.</text>
</comment>
<evidence type="ECO:0000256" key="1">
    <source>
        <dbReference type="ARBA" id="ARBA00022603"/>
    </source>
</evidence>
<dbReference type="KEGG" id="bbae:FRD01_14115"/>
<sequence>MIEIERGFRQGDLLNVQIEGLDRDGVGTARLRVHLKPQKEDRSYTVRVPQSVPGDELAVEVTSVRRRDVFAKINAIQTPSALRVKPPCQHILETPPCGGCTLQMVDYRHQLMLKERGIKEAMSRHGIDPGLVLPPRPSPHEWRYRNKMEFSFSPGPNPQIGLRPAGYKFDVVDQKTCLLFGEWAMGVLELVKGWAAQHGFEGYHFKRGTGHLRALMVREGKRSGQRLVELMAASPRDKNDGMEEAFEALAHKLVHEHGVDGAHLSEHFVQRGSPSVVTPLIQVGQLTFRDSMRIEGPSTMRELEFDVGPRDFFQPNPAQAEKIYSHVVGMVQKYSSVLDLYCGTGTIGLAMAPFVDRVRGIELVPTAIENARKNAELNGIENAEFMAGDVAEILPQLDTSDVECIVVDPPRAGLHPDALRLIDFSQARALVYVSCNPDSLGRDLKVLSRGWSIGDIQPFDMFPHTNHVENVVLCTRGG</sequence>
<name>A0A5B8XXB1_9DELT</name>
<feature type="binding site" evidence="4">
    <location>
        <position position="314"/>
    </location>
    <ligand>
        <name>S-adenosyl-L-methionine</name>
        <dbReference type="ChEBI" id="CHEBI:59789"/>
    </ligand>
</feature>
<proteinExistence type="inferred from homology"/>
<evidence type="ECO:0000313" key="8">
    <source>
        <dbReference type="Proteomes" id="UP000321595"/>
    </source>
</evidence>
<keyword evidence="8" id="KW-1185">Reference proteome</keyword>
<dbReference type="PANTHER" id="PTHR11061:SF30">
    <property type="entry name" value="TRNA (URACIL(54)-C(5))-METHYLTRANSFERASE"/>
    <property type="match status" value="1"/>
</dbReference>
<dbReference type="Gene3D" id="3.40.50.150">
    <property type="entry name" value="Vaccinia Virus protein VP39"/>
    <property type="match status" value="1"/>
</dbReference>
<evidence type="ECO:0000256" key="2">
    <source>
        <dbReference type="ARBA" id="ARBA00022679"/>
    </source>
</evidence>
<evidence type="ECO:0000313" key="7">
    <source>
        <dbReference type="EMBL" id="QED28346.1"/>
    </source>
</evidence>
<dbReference type="InterPro" id="IPR010280">
    <property type="entry name" value="U5_MeTrfase_fam"/>
</dbReference>
<evidence type="ECO:0000256" key="3">
    <source>
        <dbReference type="ARBA" id="ARBA00022691"/>
    </source>
</evidence>
<dbReference type="PANTHER" id="PTHR11061">
    <property type="entry name" value="RNA M5U METHYLTRANSFERASE"/>
    <property type="match status" value="1"/>
</dbReference>
<dbReference type="AlphaFoldDB" id="A0A5B8XXB1"/>
<dbReference type="Gene3D" id="2.40.50.140">
    <property type="entry name" value="Nucleic acid-binding proteins"/>
    <property type="match status" value="1"/>
</dbReference>
<dbReference type="PROSITE" id="PS51687">
    <property type="entry name" value="SAM_MT_RNA_M5U"/>
    <property type="match status" value="1"/>
</dbReference>
<evidence type="ECO:0000256" key="4">
    <source>
        <dbReference type="PROSITE-ProRule" id="PRU01024"/>
    </source>
</evidence>
<dbReference type="NCBIfam" id="TIGR00479">
    <property type="entry name" value="rumA"/>
    <property type="match status" value="1"/>
</dbReference>
<evidence type="ECO:0000256" key="5">
    <source>
        <dbReference type="PROSITE-ProRule" id="PRU10015"/>
    </source>
</evidence>
<dbReference type="GO" id="GO:0001510">
    <property type="term" value="P:RNA methylation"/>
    <property type="evidence" value="ECO:0007669"/>
    <property type="project" value="UniProtKB-ARBA"/>
</dbReference>
<dbReference type="InterPro" id="IPR029063">
    <property type="entry name" value="SAM-dependent_MTases_sf"/>
</dbReference>
<keyword evidence="3 4" id="KW-0949">S-adenosyl-L-methionine</keyword>
<dbReference type="OrthoDB" id="9804590at2"/>
<reference evidence="7 8" key="1">
    <citation type="submission" date="2019-08" db="EMBL/GenBank/DDBJ databases">
        <authorList>
            <person name="Liang Q."/>
        </authorList>
    </citation>
    <scope>NUCLEOTIDE SEQUENCE [LARGE SCALE GENOMIC DNA]</scope>
    <source>
        <strain evidence="7 8">V1718</strain>
    </source>
</reference>
<keyword evidence="1 4" id="KW-0489">Methyltransferase</keyword>
<dbReference type="Proteomes" id="UP000321595">
    <property type="component" value="Chromosome"/>
</dbReference>
<feature type="active site" description="Nucleophile" evidence="4">
    <location>
        <position position="435"/>
    </location>
</feature>
<dbReference type="Pfam" id="PF01938">
    <property type="entry name" value="TRAM"/>
    <property type="match status" value="1"/>
</dbReference>
<feature type="active site" evidence="5">
    <location>
        <position position="435"/>
    </location>
</feature>
<dbReference type="CDD" id="cd02440">
    <property type="entry name" value="AdoMet_MTases"/>
    <property type="match status" value="1"/>
</dbReference>
<feature type="binding site" evidence="4">
    <location>
        <position position="408"/>
    </location>
    <ligand>
        <name>S-adenosyl-L-methionine</name>
        <dbReference type="ChEBI" id="CHEBI:59789"/>
    </ligand>
</feature>
<feature type="domain" description="TRAM" evidence="6">
    <location>
        <begin position="7"/>
        <end position="75"/>
    </location>
</feature>
<dbReference type="GO" id="GO:0008173">
    <property type="term" value="F:RNA methyltransferase activity"/>
    <property type="evidence" value="ECO:0007669"/>
    <property type="project" value="InterPro"/>
</dbReference>
<dbReference type="EC" id="2.1.1.190" evidence="7"/>
<dbReference type="InterPro" id="IPR030390">
    <property type="entry name" value="MeTrfase_TrmA_AS"/>
</dbReference>
<dbReference type="PROSITE" id="PS50926">
    <property type="entry name" value="TRAM"/>
    <property type="match status" value="1"/>
</dbReference>
<accession>A0A5B8XXB1</accession>
<dbReference type="GO" id="GO:0008757">
    <property type="term" value="F:S-adenosylmethionine-dependent methyltransferase activity"/>
    <property type="evidence" value="ECO:0007669"/>
    <property type="project" value="UniProtKB-ARBA"/>
</dbReference>
<keyword evidence="2 4" id="KW-0808">Transferase</keyword>
<feature type="binding site" evidence="4">
    <location>
        <position position="362"/>
    </location>
    <ligand>
        <name>S-adenosyl-L-methionine</name>
        <dbReference type="ChEBI" id="CHEBI:59789"/>
    </ligand>
</feature>
<feature type="binding site" evidence="4">
    <location>
        <position position="341"/>
    </location>
    <ligand>
        <name>S-adenosyl-L-methionine</name>
        <dbReference type="ChEBI" id="CHEBI:59789"/>
    </ligand>
</feature>
<dbReference type="SUPFAM" id="SSF50249">
    <property type="entry name" value="Nucleic acid-binding proteins"/>
    <property type="match status" value="1"/>
</dbReference>
<gene>
    <name evidence="7" type="primary">rlmD</name>
    <name evidence="7" type="ORF">FRD01_14115</name>
</gene>
<dbReference type="InterPro" id="IPR002792">
    <property type="entry name" value="TRAM_dom"/>
</dbReference>
<dbReference type="PROSITE" id="PS01231">
    <property type="entry name" value="TRMA_2"/>
    <property type="match status" value="1"/>
</dbReference>
<dbReference type="InterPro" id="IPR012340">
    <property type="entry name" value="NA-bd_OB-fold"/>
</dbReference>
<dbReference type="PROSITE" id="PS01230">
    <property type="entry name" value="TRMA_1"/>
    <property type="match status" value="1"/>
</dbReference>
<dbReference type="InterPro" id="IPR030391">
    <property type="entry name" value="MeTrfase_TrmA_CS"/>
</dbReference>
<dbReference type="Pfam" id="PF05958">
    <property type="entry name" value="tRNA_U5-meth_tr"/>
    <property type="match status" value="1"/>
</dbReference>
<dbReference type="RefSeq" id="WP_146960689.1">
    <property type="nucleotide sequence ID" value="NZ_CP042467.1"/>
</dbReference>
<protein>
    <submittedName>
        <fullName evidence="7">23S rRNA (Uracil(1939)-C(5))-methyltransferase RlmD</fullName>
        <ecNumber evidence="7">2.1.1.190</ecNumber>
    </submittedName>
</protein>
<dbReference type="EMBL" id="CP042467">
    <property type="protein sequence ID" value="QED28346.1"/>
    <property type="molecule type" value="Genomic_DNA"/>
</dbReference>
<dbReference type="Gene3D" id="2.40.50.1070">
    <property type="match status" value="1"/>
</dbReference>
<evidence type="ECO:0000259" key="6">
    <source>
        <dbReference type="PROSITE" id="PS50926"/>
    </source>
</evidence>
<dbReference type="SUPFAM" id="SSF53335">
    <property type="entry name" value="S-adenosyl-L-methionine-dependent methyltransferases"/>
    <property type="match status" value="1"/>
</dbReference>